<keyword evidence="2" id="KW-1185">Reference proteome</keyword>
<dbReference type="Proteomes" id="UP001500454">
    <property type="component" value="Unassembled WGS sequence"/>
</dbReference>
<evidence type="ECO:0000313" key="1">
    <source>
        <dbReference type="EMBL" id="GAA4393367.1"/>
    </source>
</evidence>
<proteinExistence type="predicted"/>
<evidence type="ECO:0000313" key="2">
    <source>
        <dbReference type="Proteomes" id="UP001500454"/>
    </source>
</evidence>
<accession>A0ABP8JN31</accession>
<gene>
    <name evidence="1" type="ORF">GCM10023186_44840</name>
</gene>
<dbReference type="RefSeq" id="WP_345227941.1">
    <property type="nucleotide sequence ID" value="NZ_BAABHA010000015.1"/>
</dbReference>
<reference evidence="2" key="1">
    <citation type="journal article" date="2019" name="Int. J. Syst. Evol. Microbiol.">
        <title>The Global Catalogue of Microorganisms (GCM) 10K type strain sequencing project: providing services to taxonomists for standard genome sequencing and annotation.</title>
        <authorList>
            <consortium name="The Broad Institute Genomics Platform"/>
            <consortium name="The Broad Institute Genome Sequencing Center for Infectious Disease"/>
            <person name="Wu L."/>
            <person name="Ma J."/>
        </authorList>
    </citation>
    <scope>NUCLEOTIDE SEQUENCE [LARGE SCALE GENOMIC DNA]</scope>
    <source>
        <strain evidence="2">JCM 17924</strain>
    </source>
</reference>
<comment type="caution">
    <text evidence="1">The sequence shown here is derived from an EMBL/GenBank/DDBJ whole genome shotgun (WGS) entry which is preliminary data.</text>
</comment>
<organism evidence="1 2">
    <name type="scientific">Hymenobacter koreensis</name>
    <dbReference type="NCBI Taxonomy" id="1084523"/>
    <lineage>
        <taxon>Bacteria</taxon>
        <taxon>Pseudomonadati</taxon>
        <taxon>Bacteroidota</taxon>
        <taxon>Cytophagia</taxon>
        <taxon>Cytophagales</taxon>
        <taxon>Hymenobacteraceae</taxon>
        <taxon>Hymenobacter</taxon>
    </lineage>
</organism>
<dbReference type="EMBL" id="BAABHA010000015">
    <property type="protein sequence ID" value="GAA4393367.1"/>
    <property type="molecule type" value="Genomic_DNA"/>
</dbReference>
<protein>
    <submittedName>
        <fullName evidence="1">Uncharacterized protein</fullName>
    </submittedName>
</protein>
<name>A0ABP8JN31_9BACT</name>
<sequence length="76" mass="8710">MPLTESEIEALRLTRTANEEYILHLDDMADRESAKVRAKGSVSPDFSLPNALRGVVEHMREVNEDIDELLEHYADR</sequence>